<dbReference type="NCBIfam" id="NF000768">
    <property type="entry name" value="PRK00051.1"/>
    <property type="match status" value="1"/>
</dbReference>
<keyword evidence="5" id="KW-0963">Cytoplasm</keyword>
<evidence type="ECO:0000256" key="8">
    <source>
        <dbReference type="ARBA" id="ARBA00023102"/>
    </source>
</evidence>
<comment type="pathway">
    <text evidence="2">Amino-acid biosynthesis; L-histidine biosynthesis; L-histidine from 5-phospho-alpha-D-ribose 1-diphosphate: step 3/9.</text>
</comment>
<proteinExistence type="inferred from homology"/>
<evidence type="ECO:0000256" key="1">
    <source>
        <dbReference type="ARBA" id="ARBA00000024"/>
    </source>
</evidence>
<reference evidence="10" key="1">
    <citation type="submission" date="2018-06" db="EMBL/GenBank/DDBJ databases">
        <authorList>
            <person name="Zhirakovskaya E."/>
        </authorList>
    </citation>
    <scope>NUCLEOTIDE SEQUENCE</scope>
</reference>
<dbReference type="GO" id="GO:0000105">
    <property type="term" value="P:L-histidine biosynthetic process"/>
    <property type="evidence" value="ECO:0007669"/>
    <property type="project" value="UniProtKB-UniPathway"/>
</dbReference>
<dbReference type="EMBL" id="UOGJ01000030">
    <property type="protein sequence ID" value="VAX35138.1"/>
    <property type="molecule type" value="Genomic_DNA"/>
</dbReference>
<dbReference type="FunFam" id="3.10.20.810:FF:000001">
    <property type="entry name" value="Histidine biosynthesis bifunctional protein HisIE"/>
    <property type="match status" value="1"/>
</dbReference>
<evidence type="ECO:0000256" key="2">
    <source>
        <dbReference type="ARBA" id="ARBA00005169"/>
    </source>
</evidence>
<dbReference type="UniPathway" id="UPA00031">
    <property type="reaction ID" value="UER00008"/>
</dbReference>
<evidence type="ECO:0000256" key="4">
    <source>
        <dbReference type="ARBA" id="ARBA00017720"/>
    </source>
</evidence>
<dbReference type="Gene3D" id="3.10.20.810">
    <property type="entry name" value="Phosphoribosyl-AMP cyclohydrolase"/>
    <property type="match status" value="1"/>
</dbReference>
<dbReference type="InterPro" id="IPR038019">
    <property type="entry name" value="PRib_AMP_CycHydrolase_sf"/>
</dbReference>
<dbReference type="GO" id="GO:0004635">
    <property type="term" value="F:phosphoribosyl-AMP cyclohydrolase activity"/>
    <property type="evidence" value="ECO:0007669"/>
    <property type="project" value="UniProtKB-EC"/>
</dbReference>
<dbReference type="PANTHER" id="PTHR42945">
    <property type="entry name" value="HISTIDINE BIOSYNTHESIS BIFUNCTIONAL PROTEIN"/>
    <property type="match status" value="1"/>
</dbReference>
<protein>
    <recommendedName>
        <fullName evidence="4">Histidine biosynthesis bifunctional protein HisIE</fullName>
        <ecNumber evidence="3">3.5.4.19</ecNumber>
    </recommendedName>
</protein>
<evidence type="ECO:0000256" key="6">
    <source>
        <dbReference type="ARBA" id="ARBA00022605"/>
    </source>
</evidence>
<dbReference type="EC" id="3.5.4.19" evidence="3"/>
<evidence type="ECO:0000256" key="5">
    <source>
        <dbReference type="ARBA" id="ARBA00022490"/>
    </source>
</evidence>
<name>A0A3B1DGL0_9ZZZZ</name>
<dbReference type="HAMAP" id="MF_01021">
    <property type="entry name" value="HisI"/>
    <property type="match status" value="1"/>
</dbReference>
<sequence length="120" mass="14135">MKEVETIQITPRTLKKLKFNSDGLIPTIIQDWKSKDVLMMAYMNIDSLKATLKEGKTCFWSRSRQEYWVKGMTSGHFQFVKGVYYDCDCDTLLIKVRQVGFPCHTMKESCFYRKIKQTTK</sequence>
<comment type="catalytic activity">
    <reaction evidence="1">
        <text>1-(5-phospho-beta-D-ribosyl)-5'-AMP + H2O = 1-(5-phospho-beta-D-ribosyl)-5-[(5-phospho-beta-D-ribosylamino)methylideneamino]imidazole-4-carboxamide</text>
        <dbReference type="Rhea" id="RHEA:20049"/>
        <dbReference type="ChEBI" id="CHEBI:15377"/>
        <dbReference type="ChEBI" id="CHEBI:58435"/>
        <dbReference type="ChEBI" id="CHEBI:59457"/>
        <dbReference type="EC" id="3.5.4.19"/>
    </reaction>
</comment>
<organism evidence="10">
    <name type="scientific">hydrothermal vent metagenome</name>
    <dbReference type="NCBI Taxonomy" id="652676"/>
    <lineage>
        <taxon>unclassified sequences</taxon>
        <taxon>metagenomes</taxon>
        <taxon>ecological metagenomes</taxon>
    </lineage>
</organism>
<keyword evidence="8" id="KW-0368">Histidine biosynthesis</keyword>
<dbReference type="PANTHER" id="PTHR42945:SF1">
    <property type="entry name" value="HISTIDINE BIOSYNTHESIS BIFUNCTIONAL PROTEIN HIS7"/>
    <property type="match status" value="1"/>
</dbReference>
<dbReference type="AlphaFoldDB" id="A0A3B1DGL0"/>
<evidence type="ECO:0000256" key="3">
    <source>
        <dbReference type="ARBA" id="ARBA00012721"/>
    </source>
</evidence>
<keyword evidence="6" id="KW-0028">Amino-acid biosynthesis</keyword>
<gene>
    <name evidence="10" type="ORF">MNBD_UNCLBAC01-2131</name>
</gene>
<evidence type="ECO:0000256" key="7">
    <source>
        <dbReference type="ARBA" id="ARBA00022801"/>
    </source>
</evidence>
<feature type="domain" description="Phosphoribosyl-AMP cyclohydrolase" evidence="9">
    <location>
        <begin position="39"/>
        <end position="112"/>
    </location>
</feature>
<evidence type="ECO:0000259" key="9">
    <source>
        <dbReference type="Pfam" id="PF01502"/>
    </source>
</evidence>
<accession>A0A3B1DGL0</accession>
<dbReference type="GO" id="GO:0004636">
    <property type="term" value="F:phosphoribosyl-ATP diphosphatase activity"/>
    <property type="evidence" value="ECO:0007669"/>
    <property type="project" value="UniProtKB-ARBA"/>
</dbReference>
<dbReference type="InterPro" id="IPR026660">
    <property type="entry name" value="PRA-CH"/>
</dbReference>
<dbReference type="InterPro" id="IPR002496">
    <property type="entry name" value="PRib_AMP_CycHydrolase_dom"/>
</dbReference>
<keyword evidence="7 10" id="KW-0378">Hydrolase</keyword>
<dbReference type="SUPFAM" id="SSF141734">
    <property type="entry name" value="HisI-like"/>
    <property type="match status" value="1"/>
</dbReference>
<dbReference type="Pfam" id="PF01502">
    <property type="entry name" value="PRA-CH"/>
    <property type="match status" value="1"/>
</dbReference>
<evidence type="ECO:0000313" key="10">
    <source>
        <dbReference type="EMBL" id="VAX35138.1"/>
    </source>
</evidence>